<accession>A0A5S9F6N9</accession>
<evidence type="ECO:0000313" key="3">
    <source>
        <dbReference type="Proteomes" id="UP000326354"/>
    </source>
</evidence>
<gene>
    <name evidence="2" type="ORF">UABAM_05291</name>
</gene>
<sequence>MRRQRQTRYYVDLLILKGREKYNIPAILLLPTPVLFFFYVILQGEAEAKVNPVIILFVMMFLLLVLAFRKSHQIKREDQEYFAKLKKKRINSK</sequence>
<keyword evidence="1" id="KW-1133">Transmembrane helix</keyword>
<evidence type="ECO:0000256" key="1">
    <source>
        <dbReference type="SAM" id="Phobius"/>
    </source>
</evidence>
<dbReference type="RefSeq" id="WP_151970925.1">
    <property type="nucleotide sequence ID" value="NZ_AP019860.1"/>
</dbReference>
<protein>
    <submittedName>
        <fullName evidence="2">Uncharacterized protein</fullName>
    </submittedName>
</protein>
<name>A0A5S9F6N9_UABAM</name>
<keyword evidence="1" id="KW-0812">Transmembrane</keyword>
<keyword evidence="1" id="KW-0472">Membrane</keyword>
<evidence type="ECO:0000313" key="2">
    <source>
        <dbReference type="EMBL" id="BBM86889.1"/>
    </source>
</evidence>
<organism evidence="2 3">
    <name type="scientific">Uabimicrobium amorphum</name>
    <dbReference type="NCBI Taxonomy" id="2596890"/>
    <lineage>
        <taxon>Bacteria</taxon>
        <taxon>Pseudomonadati</taxon>
        <taxon>Planctomycetota</taxon>
        <taxon>Candidatus Uabimicrobiia</taxon>
        <taxon>Candidatus Uabimicrobiales</taxon>
        <taxon>Candidatus Uabimicrobiaceae</taxon>
        <taxon>Candidatus Uabimicrobium</taxon>
    </lineage>
</organism>
<reference evidence="2 3" key="1">
    <citation type="submission" date="2019-08" db="EMBL/GenBank/DDBJ databases">
        <title>Complete genome sequence of Candidatus Uab amorphum.</title>
        <authorList>
            <person name="Shiratori T."/>
            <person name="Suzuki S."/>
            <person name="Kakizawa Y."/>
            <person name="Ishida K."/>
        </authorList>
    </citation>
    <scope>NUCLEOTIDE SEQUENCE [LARGE SCALE GENOMIC DNA]</scope>
    <source>
        <strain evidence="2 3">SRT547</strain>
    </source>
</reference>
<dbReference type="EMBL" id="AP019860">
    <property type="protein sequence ID" value="BBM86889.1"/>
    <property type="molecule type" value="Genomic_DNA"/>
</dbReference>
<dbReference type="KEGG" id="uam:UABAM_05291"/>
<feature type="transmembrane region" description="Helical" evidence="1">
    <location>
        <begin position="48"/>
        <end position="68"/>
    </location>
</feature>
<feature type="transmembrane region" description="Helical" evidence="1">
    <location>
        <begin position="21"/>
        <end position="42"/>
    </location>
</feature>
<dbReference type="Proteomes" id="UP000326354">
    <property type="component" value="Chromosome"/>
</dbReference>
<dbReference type="AlphaFoldDB" id="A0A5S9F6N9"/>
<keyword evidence="3" id="KW-1185">Reference proteome</keyword>
<proteinExistence type="predicted"/>